<gene>
    <name evidence="6" type="ORF">KY5_4149</name>
</gene>
<keyword evidence="2" id="KW-0472">Membrane</keyword>
<feature type="transmembrane region" description="Helical" evidence="2">
    <location>
        <begin position="2601"/>
        <end position="2622"/>
    </location>
</feature>
<feature type="region of interest" description="Disordered" evidence="1">
    <location>
        <begin position="1626"/>
        <end position="1661"/>
    </location>
</feature>
<organism evidence="6 7">
    <name type="scientific">Streptomyces formicae</name>
    <dbReference type="NCBI Taxonomy" id="1616117"/>
    <lineage>
        <taxon>Bacteria</taxon>
        <taxon>Bacillati</taxon>
        <taxon>Actinomycetota</taxon>
        <taxon>Actinomycetes</taxon>
        <taxon>Kitasatosporales</taxon>
        <taxon>Streptomycetaceae</taxon>
        <taxon>Streptomyces</taxon>
    </lineage>
</organism>
<feature type="region of interest" description="Disordered" evidence="1">
    <location>
        <begin position="1501"/>
        <end position="1524"/>
    </location>
</feature>
<feature type="domain" description="DUF11" evidence="3">
    <location>
        <begin position="1542"/>
        <end position="1648"/>
    </location>
</feature>
<evidence type="ECO:0000313" key="7">
    <source>
        <dbReference type="Proteomes" id="UP000221011"/>
    </source>
</evidence>
<dbReference type="GO" id="GO:0005975">
    <property type="term" value="P:carbohydrate metabolic process"/>
    <property type="evidence" value="ECO:0007669"/>
    <property type="project" value="UniProtKB-ARBA"/>
</dbReference>
<feature type="compositionally biased region" description="Polar residues" evidence="1">
    <location>
        <begin position="1629"/>
        <end position="1638"/>
    </location>
</feature>
<proteinExistence type="predicted"/>
<dbReference type="Pfam" id="PF01345">
    <property type="entry name" value="DUF11"/>
    <property type="match status" value="11"/>
</dbReference>
<feature type="domain" description="DUF11" evidence="3">
    <location>
        <begin position="1416"/>
        <end position="1518"/>
    </location>
</feature>
<feature type="domain" description="DUF7927" evidence="5">
    <location>
        <begin position="2318"/>
        <end position="2446"/>
    </location>
</feature>
<feature type="region of interest" description="Disordered" evidence="1">
    <location>
        <begin position="307"/>
        <end position="365"/>
    </location>
</feature>
<feature type="region of interest" description="Disordered" evidence="1">
    <location>
        <begin position="882"/>
        <end position="910"/>
    </location>
</feature>
<feature type="compositionally biased region" description="Low complexity" evidence="1">
    <location>
        <begin position="315"/>
        <end position="337"/>
    </location>
</feature>
<feature type="region of interest" description="Disordered" evidence="1">
    <location>
        <begin position="1389"/>
        <end position="1410"/>
    </location>
</feature>
<feature type="compositionally biased region" description="Polar residues" evidence="1">
    <location>
        <begin position="2272"/>
        <end position="2282"/>
    </location>
</feature>
<sequence length="2630" mass="265128">MPPFRRPQAPAPTLRRLQVLGLVLALLMSLPYWAEVSSALGVSRGARAVAGEGKYPVDRQGRVLAEVREGKSVRWVVNLPDLAAGRGGESRLTVKDTIDERLAYRPGSLRTPPGVTSQLAADKLLLTGRYPDGVEGHATVAAAPFEGGRARVELSPADFYADGLPTASHVRGWGVVRVDGAATGVRTKVTVRDAAGRPVAGFVQRVVSGGVLDLSGLGYPVHRAAGTSYDTSKVTVTAKGGEGGAGARMVVAFSGDAPQVSYRTRVLRTGAESGEVQGRADAVVDGRRRALAAAPVRVVVAVGKRPVRRTEGSRGPVASKSPAGASGSPRAPRPARSLNTPGPPSAGGAEGSRGRRATESCTPDTGFTHCVRYTSSGADQTFAVPAGVSRLDVRMWGAGGGHVSTSVRTRGGGSAGFTKGTVAVTPGESLKVTAGAGGTISSGSRSYGGGGLAGTGANFAGGGGGMSALWRTTAPLLIAGGGGGGPGSTGGTGDTTNAGGGGGGDTGTYVANTDGRQAWWGRQDGGGVTGSTANCATAPKVGAKFQGGDGGGNPVVVGQPNGGGGGGGGYWGGGGGGCAANNTSSGGGGGGGSGYVGGTGVSDATTTAGASATAASTDTAPAGASDGQYVSGVGVGRGANTSHVGGAGMVVIQYRVKVGLSITKTPATGTYTPGSPLTYTITATNSGPAPAVSARITDRLPDALKAFTWSCAATEGSSCGSTTTGSATIDRQVDIGVGGKVTYTVTGTVPADTTGRLTNSAFVTRPADSVDDNCDASCRSDSALTAEPKAGLEITKVLLTSPVVPGQKVEWRVSVKNNGPSKARDVVVKDAVPAGVSATTMDGASVCTLADGRYACPAVDIDRGATKSWTLEGRLDAAATGAPENTATVTGGPDPSASERTAVASPSSASPQANLQISKVLQTSPVVPGQAISWRVTVFNAGPSLAREVVLKDRVPAGVTGATMDGASDCVLAAGEFTCPAVQIEPGRNRSWTLRGTLDPDATTTPTNTARLTGGPDPSATERTAVASPTASPEPRAHLEVTKVLLTSPVVPGEKIEWRVTVKNAGPSRARNVVVRDAVPAGVDSPSMTGDSVCTLADGTYACAAVEIAAGATKSWTLSGTLDADATATPSNSATVTGGPDPSTGTHTAVASPSGSPGARARLEVTKVLLTSPVVPGEKIEWRVTVKNAGPSRARDVQVSDTVPSGVAKASMTADSDGADCPVTGGVAKCAATDLAVGAAKAYTLSATLDAGATTTPTNTATVTGGPDPSAATRTAVASPSGSPEARARLSISKVLLTSPVVPGEKIQWRVTVRNNGPSLARDVVVRDEIPDQVVGAKLTDDANRAACPVTSGTAVCPAVQLAVGASRSYTLEGTLAQDADGVPENTATVTGGPDPDGATRTAVASPSGSVAPRADVTVTKTLVTSPVVPGADIEWRVTVTNNGPSRAKNLVVRDRIPTDVDEPRFRGPADEACPVTDGEAVCEPFDLAVGASRSFTLDGTLDPDATSAPRNTARVTGGPGPSATERTAVASATSAAPRASLVVTKVLVTSPVVPGGEITWRVTVKNNGPSRARNVVVEDTVPAGVDSPAMTGDSTCTLTEGTYACAAVEIAAGASKTWALSGTLDPDATTTPNNSVRVTGGPDPSASTRTAVASPTASPQARARLEVTKTLVTSPVVPGEKIEWRVTVKNNGPSRARDVVVRDRVPDGVEGAVMRGCALTSGEFVCEPVEIAAGATKSWTLSGTLDPDATAAPVNTVTVTGGTDPRTGTHTAVASPSGSPDGSARLEVTKVLVTSPVVPGEKIEWRVTVKNNGPSRARDVVVRDRVPSGVKKVSMSGSSSCALAGGEYTCDAVEIATGASKTWTLSGTLDADATTTPSNAVTVTGGPDPGTPTHAVTATPTASPSHRTSLVVSKVLVTSPVLPGRPVQWRVTVTNNGPSDAGLVNVVERVPAGVTDHSMRGDGACAPGKEDDSYLCSVDALAAGASATWTLTGTLDADAKAAPANTVTVIEGPVPSHTDDTTGKKATASPVAAQRVELSKRVDRTAVGAGGTVTYTITAANTGGNDAGGVTVQDDLAGVVDEAAYNDDAKATVDGEATANRPSYAAPLLTWTGDIPRGKSVEIVYTVTLPKTLRTGTDRRLVNEVSSETPGSTCRKAVAAAACTTSTGVSDTTLKKSVSPGRPQAGEKVTYTVEVRNAGRADSKGYTFTDDLADVLDDARWNGDAAADTGPEPVFDVGAKKLTWTGDVPAGEVVTITYSVTVGSPPGGDQRLTNRVTSPKPGSNCPPRPARSGPECATGTTGDDGVVRRLRIAHTVDKAVARPGEKVTYTVRITNPGSAPYERPAATVGLDEVLDDATYNGDAAADVGEVRVTGAPSGRALLAARADRADVRWSAARLAPGEQAVVTYSVTVRKPLSGDATMTSYAFTPGQPSNCPVDDDSRRECLARTTIKGDAAAALTYAKSYQGPHEPRPGDVVTYTVIVANRGEGDAKGAGFTDDLSRVIDDAAYLRDARATGGSVSYAAPVLRWRGDVAAGRAVSVTYSFEVRKAERLGDRTLTNRIVSTGPGGNCRAGSGDPDCGVTGVVVRPGPVLPPTGSRALLYGGAAALVVLSGLALMLMVRTRRRGRV</sequence>
<feature type="domain" description="DUF7927" evidence="5">
    <location>
        <begin position="2040"/>
        <end position="2166"/>
    </location>
</feature>
<dbReference type="InterPro" id="IPR057687">
    <property type="entry name" value="DUF7927"/>
</dbReference>
<dbReference type="InterPro" id="IPR051172">
    <property type="entry name" value="Chlamydia_OmcB"/>
</dbReference>
<dbReference type="InterPro" id="IPR049304">
    <property type="entry name" value="Gly_rich_dom"/>
</dbReference>
<feature type="domain" description="DUF11" evidence="3">
    <location>
        <begin position="792"/>
        <end position="902"/>
    </location>
</feature>
<evidence type="ECO:0000259" key="3">
    <source>
        <dbReference type="Pfam" id="PF01345"/>
    </source>
</evidence>
<dbReference type="Pfam" id="PF25549">
    <property type="entry name" value="DUF7927"/>
    <property type="match status" value="4"/>
</dbReference>
<feature type="domain" description="DUF7927" evidence="5">
    <location>
        <begin position="2473"/>
        <end position="2581"/>
    </location>
</feature>
<feature type="compositionally biased region" description="Low complexity" evidence="1">
    <location>
        <begin position="997"/>
        <end position="1013"/>
    </location>
</feature>
<protein>
    <submittedName>
        <fullName evidence="6">Internalin, putative</fullName>
    </submittedName>
</protein>
<feature type="domain" description="DUF11" evidence="3">
    <location>
        <begin position="660"/>
        <end position="775"/>
    </location>
</feature>
<feature type="compositionally biased region" description="Polar residues" evidence="1">
    <location>
        <begin position="1646"/>
        <end position="1660"/>
    </location>
</feature>
<feature type="domain" description="DUF11" evidence="3">
    <location>
        <begin position="1787"/>
        <end position="1890"/>
    </location>
</feature>
<dbReference type="InterPro" id="IPR013783">
    <property type="entry name" value="Ig-like_fold"/>
</dbReference>
<dbReference type="NCBIfam" id="TIGR01451">
    <property type="entry name" value="B_ant_repeat"/>
    <property type="match status" value="14"/>
</dbReference>
<evidence type="ECO:0000256" key="2">
    <source>
        <dbReference type="SAM" id="Phobius"/>
    </source>
</evidence>
<reference evidence="6 7" key="1">
    <citation type="submission" date="2017-08" db="EMBL/GenBank/DDBJ databases">
        <title>Complete Genome Sequence of Streptomyces formicae KY5, the formicamycin producer.</title>
        <authorList>
            <person name="Holmes N.A."/>
            <person name="Devine R."/>
            <person name="Qin Z."/>
            <person name="Seipke R.F."/>
            <person name="Wilkinson B."/>
            <person name="Hutchings M.I."/>
        </authorList>
    </citation>
    <scope>NUCLEOTIDE SEQUENCE [LARGE SCALE GENOMIC DNA]</scope>
    <source>
        <strain evidence="6 7">KY5</strain>
    </source>
</reference>
<feature type="region of interest" description="Disordered" evidence="1">
    <location>
        <begin position="1252"/>
        <end position="1285"/>
    </location>
</feature>
<name>A0A291QCE8_9ACTN</name>
<feature type="compositionally biased region" description="Polar residues" evidence="1">
    <location>
        <begin position="1143"/>
        <end position="1155"/>
    </location>
</feature>
<dbReference type="EMBL" id="CP022685">
    <property type="protein sequence ID" value="ATL29167.1"/>
    <property type="molecule type" value="Genomic_DNA"/>
</dbReference>
<feature type="compositionally biased region" description="Polar residues" evidence="1">
    <location>
        <begin position="1272"/>
        <end position="1282"/>
    </location>
</feature>
<feature type="region of interest" description="Disordered" evidence="1">
    <location>
        <begin position="1761"/>
        <end position="1783"/>
    </location>
</feature>
<feature type="compositionally biased region" description="Low complexity" evidence="1">
    <location>
        <begin position="1252"/>
        <end position="1266"/>
    </location>
</feature>
<feature type="region of interest" description="Disordered" evidence="1">
    <location>
        <begin position="991"/>
        <end position="1035"/>
    </location>
</feature>
<evidence type="ECO:0000259" key="5">
    <source>
        <dbReference type="Pfam" id="PF25549"/>
    </source>
</evidence>
<dbReference type="PANTHER" id="PTHR34819:SF3">
    <property type="entry name" value="CELL SURFACE PROTEIN"/>
    <property type="match status" value="1"/>
</dbReference>
<dbReference type="PANTHER" id="PTHR34819">
    <property type="entry name" value="LARGE CYSTEINE-RICH PERIPLASMIC PROTEIN OMCB"/>
    <property type="match status" value="1"/>
</dbReference>
<feature type="compositionally biased region" description="Polar residues" evidence="1">
    <location>
        <begin position="1767"/>
        <end position="1781"/>
    </location>
</feature>
<evidence type="ECO:0000313" key="6">
    <source>
        <dbReference type="EMBL" id="ATL29167.1"/>
    </source>
</evidence>
<feature type="domain" description="DUF11" evidence="3">
    <location>
        <begin position="1039"/>
        <end position="1149"/>
    </location>
</feature>
<feature type="domain" description="Glycine-rich" evidence="4">
    <location>
        <begin position="379"/>
        <end position="569"/>
    </location>
</feature>
<feature type="domain" description="DUF11" evidence="3">
    <location>
        <begin position="1163"/>
        <end position="1272"/>
    </location>
</feature>
<feature type="region of interest" description="Disordered" evidence="1">
    <location>
        <begin position="2264"/>
        <end position="2303"/>
    </location>
</feature>
<dbReference type="KEGG" id="sfk:KY5_4149"/>
<feature type="region of interest" description="Disordered" evidence="1">
    <location>
        <begin position="482"/>
        <end position="502"/>
    </location>
</feature>
<feature type="domain" description="DUF11" evidence="3">
    <location>
        <begin position="1911"/>
        <end position="2012"/>
    </location>
</feature>
<evidence type="ECO:0000259" key="4">
    <source>
        <dbReference type="Pfam" id="PF21722"/>
    </source>
</evidence>
<dbReference type="Gene3D" id="2.60.40.10">
    <property type="entry name" value="Immunoglobulins"/>
    <property type="match status" value="7"/>
</dbReference>
<feature type="domain" description="DUF11" evidence="3">
    <location>
        <begin position="1666"/>
        <end position="1773"/>
    </location>
</feature>
<keyword evidence="7" id="KW-1185">Reference proteome</keyword>
<dbReference type="InterPro" id="IPR047589">
    <property type="entry name" value="DUF11_rpt"/>
</dbReference>
<dbReference type="Pfam" id="PF21722">
    <property type="entry name" value="Gly_rich_2"/>
    <property type="match status" value="1"/>
</dbReference>
<feature type="domain" description="DUF11" evidence="3">
    <location>
        <begin position="915"/>
        <end position="1025"/>
    </location>
</feature>
<feature type="domain" description="DUF11" evidence="3">
    <location>
        <begin position="1290"/>
        <end position="1398"/>
    </location>
</feature>
<keyword evidence="2" id="KW-0812">Transmembrane</keyword>
<feature type="domain" description="DUF7927" evidence="5">
    <location>
        <begin position="2174"/>
        <end position="2297"/>
    </location>
</feature>
<keyword evidence="2" id="KW-1133">Transmembrane helix</keyword>
<dbReference type="RefSeq" id="WP_159072571.1">
    <property type="nucleotide sequence ID" value="NZ_CP022685.1"/>
</dbReference>
<feature type="region of interest" description="Disordered" evidence="1">
    <location>
        <begin position="1128"/>
        <end position="1158"/>
    </location>
</feature>
<evidence type="ECO:0000256" key="1">
    <source>
        <dbReference type="SAM" id="MobiDB-lite"/>
    </source>
</evidence>
<accession>A0A291QCE8</accession>
<dbReference type="InterPro" id="IPR001434">
    <property type="entry name" value="OmcB-like_DUF11"/>
</dbReference>
<dbReference type="Proteomes" id="UP000221011">
    <property type="component" value="Chromosome"/>
</dbReference>